<comment type="caution">
    <text evidence="11">The sequence shown here is derived from an EMBL/GenBank/DDBJ whole genome shotgun (WGS) entry which is preliminary data.</text>
</comment>
<accession>A0ABW1XGQ2</accession>
<name>A0ABW1XGQ2_9ALTE</name>
<dbReference type="InterPro" id="IPR011324">
    <property type="entry name" value="Cytotoxic_necrot_fac-like_cat"/>
</dbReference>
<comment type="catalytic activity">
    <reaction evidence="7">
        <text>adenosine + H2O + H(+) = inosine + NH4(+)</text>
        <dbReference type="Rhea" id="RHEA:24408"/>
        <dbReference type="ChEBI" id="CHEBI:15377"/>
        <dbReference type="ChEBI" id="CHEBI:15378"/>
        <dbReference type="ChEBI" id="CHEBI:16335"/>
        <dbReference type="ChEBI" id="CHEBI:17596"/>
        <dbReference type="ChEBI" id="CHEBI:28938"/>
        <dbReference type="EC" id="3.5.4.4"/>
    </reaction>
    <physiologicalReaction direction="left-to-right" evidence="7">
        <dbReference type="Rhea" id="RHEA:24409"/>
    </physiologicalReaction>
</comment>
<evidence type="ECO:0000256" key="6">
    <source>
        <dbReference type="ARBA" id="ARBA00022833"/>
    </source>
</evidence>
<evidence type="ECO:0000256" key="7">
    <source>
        <dbReference type="ARBA" id="ARBA00047989"/>
    </source>
</evidence>
<keyword evidence="12" id="KW-1185">Reference proteome</keyword>
<dbReference type="Proteomes" id="UP001596364">
    <property type="component" value="Unassembled WGS sequence"/>
</dbReference>
<protein>
    <recommendedName>
        <fullName evidence="10">Purine nucleoside phosphorylase</fullName>
    </recommendedName>
</protein>
<dbReference type="EMBL" id="JBHSUS010000001">
    <property type="protein sequence ID" value="MFC6439185.1"/>
    <property type="molecule type" value="Genomic_DNA"/>
</dbReference>
<dbReference type="PANTHER" id="PTHR30616">
    <property type="entry name" value="UNCHARACTERIZED PROTEIN YFIH"/>
    <property type="match status" value="1"/>
</dbReference>
<dbReference type="SUPFAM" id="SSF64438">
    <property type="entry name" value="CNF1/YfiH-like putative cysteine hydrolases"/>
    <property type="match status" value="1"/>
</dbReference>
<dbReference type="CDD" id="cd16833">
    <property type="entry name" value="YfiH"/>
    <property type="match status" value="1"/>
</dbReference>
<reference evidence="12" key="1">
    <citation type="journal article" date="2019" name="Int. J. Syst. Evol. Microbiol.">
        <title>The Global Catalogue of Microorganisms (GCM) 10K type strain sequencing project: providing services to taxonomists for standard genome sequencing and annotation.</title>
        <authorList>
            <consortium name="The Broad Institute Genomics Platform"/>
            <consortium name="The Broad Institute Genome Sequencing Center for Infectious Disease"/>
            <person name="Wu L."/>
            <person name="Ma J."/>
        </authorList>
    </citation>
    <scope>NUCLEOTIDE SEQUENCE [LARGE SCALE GENOMIC DNA]</scope>
    <source>
        <strain evidence="12">CGMCC 1.16031</strain>
    </source>
</reference>
<dbReference type="RefSeq" id="WP_131259296.1">
    <property type="nucleotide sequence ID" value="NZ_JBHSUS010000001.1"/>
</dbReference>
<dbReference type="Gene3D" id="3.60.140.10">
    <property type="entry name" value="CNF1/YfiH-like putative cysteine hydrolases"/>
    <property type="match status" value="1"/>
</dbReference>
<comment type="catalytic activity">
    <reaction evidence="9">
        <text>S-methyl-5'-thioadenosine + phosphate = 5-(methylsulfanyl)-alpha-D-ribose 1-phosphate + adenine</text>
        <dbReference type="Rhea" id="RHEA:11852"/>
        <dbReference type="ChEBI" id="CHEBI:16708"/>
        <dbReference type="ChEBI" id="CHEBI:17509"/>
        <dbReference type="ChEBI" id="CHEBI:43474"/>
        <dbReference type="ChEBI" id="CHEBI:58533"/>
        <dbReference type="EC" id="2.4.2.28"/>
    </reaction>
    <physiologicalReaction direction="left-to-right" evidence="9">
        <dbReference type="Rhea" id="RHEA:11853"/>
    </physiologicalReaction>
</comment>
<dbReference type="InterPro" id="IPR003730">
    <property type="entry name" value="Cu_polyphenol_OxRdtase"/>
</dbReference>
<evidence type="ECO:0000313" key="12">
    <source>
        <dbReference type="Proteomes" id="UP001596364"/>
    </source>
</evidence>
<organism evidence="11 12">
    <name type="scientific">Pseudobowmanella zhangzhouensis</name>
    <dbReference type="NCBI Taxonomy" id="1537679"/>
    <lineage>
        <taxon>Bacteria</taxon>
        <taxon>Pseudomonadati</taxon>
        <taxon>Pseudomonadota</taxon>
        <taxon>Gammaproteobacteria</taxon>
        <taxon>Alteromonadales</taxon>
        <taxon>Alteromonadaceae</taxon>
    </lineage>
</organism>
<dbReference type="Pfam" id="PF02578">
    <property type="entry name" value="Cu-oxidase_4"/>
    <property type="match status" value="1"/>
</dbReference>
<evidence type="ECO:0000256" key="10">
    <source>
        <dbReference type="RuleBase" id="RU361274"/>
    </source>
</evidence>
<dbReference type="PANTHER" id="PTHR30616:SF2">
    <property type="entry name" value="PURINE NUCLEOSIDE PHOSPHORYLASE LACC1"/>
    <property type="match status" value="1"/>
</dbReference>
<keyword evidence="3" id="KW-0808">Transferase</keyword>
<dbReference type="InterPro" id="IPR038371">
    <property type="entry name" value="Cu_polyphenol_OxRdtase_sf"/>
</dbReference>
<keyword evidence="6" id="KW-0862">Zinc</keyword>
<comment type="catalytic activity">
    <reaction evidence="1">
        <text>inosine + phosphate = alpha-D-ribose 1-phosphate + hypoxanthine</text>
        <dbReference type="Rhea" id="RHEA:27646"/>
        <dbReference type="ChEBI" id="CHEBI:17368"/>
        <dbReference type="ChEBI" id="CHEBI:17596"/>
        <dbReference type="ChEBI" id="CHEBI:43474"/>
        <dbReference type="ChEBI" id="CHEBI:57720"/>
        <dbReference type="EC" id="2.4.2.1"/>
    </reaction>
    <physiologicalReaction direction="left-to-right" evidence="1">
        <dbReference type="Rhea" id="RHEA:27647"/>
    </physiologicalReaction>
</comment>
<proteinExistence type="inferred from homology"/>
<sequence>MVIVPEWNLPVPFRAFYTTRSGGVSSGTYASLNLGAHVGDAPHAVIANRALLPHASRIQWLNQTHSTDVVSLTGYAAKPADADASFTATEGLVCAVMTADCLPVLIADPETMQVAAIHAGWRGLANGIIENTLQQMGCSDAALAWIGPAISQPYFEVGAEVREAFLLSEHDYFVAREDKHLCDLAGIAGQRLRSCGLTAITQSQECTFSQPEKYFSYRRDGQTGRLVSGIYLDPNQ</sequence>
<evidence type="ECO:0000256" key="9">
    <source>
        <dbReference type="ARBA" id="ARBA00049893"/>
    </source>
</evidence>
<evidence type="ECO:0000256" key="8">
    <source>
        <dbReference type="ARBA" id="ARBA00048968"/>
    </source>
</evidence>
<keyword evidence="4" id="KW-0479">Metal-binding</keyword>
<evidence type="ECO:0000256" key="4">
    <source>
        <dbReference type="ARBA" id="ARBA00022723"/>
    </source>
</evidence>
<gene>
    <name evidence="11" type="primary">pgeF</name>
    <name evidence="11" type="ORF">ACFP85_03315</name>
</gene>
<comment type="catalytic activity">
    <reaction evidence="8">
        <text>adenosine + phosphate = alpha-D-ribose 1-phosphate + adenine</text>
        <dbReference type="Rhea" id="RHEA:27642"/>
        <dbReference type="ChEBI" id="CHEBI:16335"/>
        <dbReference type="ChEBI" id="CHEBI:16708"/>
        <dbReference type="ChEBI" id="CHEBI:43474"/>
        <dbReference type="ChEBI" id="CHEBI:57720"/>
        <dbReference type="EC" id="2.4.2.1"/>
    </reaction>
    <physiologicalReaction direction="left-to-right" evidence="8">
        <dbReference type="Rhea" id="RHEA:27643"/>
    </physiologicalReaction>
</comment>
<keyword evidence="5" id="KW-0378">Hydrolase</keyword>
<evidence type="ECO:0000256" key="5">
    <source>
        <dbReference type="ARBA" id="ARBA00022801"/>
    </source>
</evidence>
<evidence type="ECO:0000256" key="1">
    <source>
        <dbReference type="ARBA" id="ARBA00000553"/>
    </source>
</evidence>
<evidence type="ECO:0000256" key="3">
    <source>
        <dbReference type="ARBA" id="ARBA00022679"/>
    </source>
</evidence>
<comment type="similarity">
    <text evidence="2 10">Belongs to the purine nucleoside phosphorylase YfiH/LACC1 family.</text>
</comment>
<evidence type="ECO:0000313" key="11">
    <source>
        <dbReference type="EMBL" id="MFC6439185.1"/>
    </source>
</evidence>
<dbReference type="NCBIfam" id="TIGR00726">
    <property type="entry name" value="peptidoglycan editing factor PgeF"/>
    <property type="match status" value="1"/>
</dbReference>
<evidence type="ECO:0000256" key="2">
    <source>
        <dbReference type="ARBA" id="ARBA00007353"/>
    </source>
</evidence>